<evidence type="ECO:0000256" key="1">
    <source>
        <dbReference type="ARBA" id="ARBA00022475"/>
    </source>
</evidence>
<dbReference type="SUPFAM" id="SSF53850">
    <property type="entry name" value="Periplasmic binding protein-like II"/>
    <property type="match status" value="1"/>
</dbReference>
<keyword evidence="1" id="KW-1003">Cell membrane</keyword>
<dbReference type="PROSITE" id="PS51257">
    <property type="entry name" value="PROKAR_LIPOPROTEIN"/>
    <property type="match status" value="1"/>
</dbReference>
<evidence type="ECO:0008006" key="9">
    <source>
        <dbReference type="Google" id="ProtNLM"/>
    </source>
</evidence>
<dbReference type="Pfam" id="PF13416">
    <property type="entry name" value="SBP_bac_8"/>
    <property type="match status" value="1"/>
</dbReference>
<evidence type="ECO:0000256" key="4">
    <source>
        <dbReference type="ARBA" id="ARBA00023139"/>
    </source>
</evidence>
<protein>
    <recommendedName>
        <fullName evidence="9">Multiple sugar transport system substrate-binding protein</fullName>
    </recommendedName>
</protein>
<keyword evidence="3" id="KW-0472">Membrane</keyword>
<organism evidence="7 8">
    <name type="scientific">Paenibacillus alvei</name>
    <name type="common">Bacillus alvei</name>
    <dbReference type="NCBI Taxonomy" id="44250"/>
    <lineage>
        <taxon>Bacteria</taxon>
        <taxon>Bacillati</taxon>
        <taxon>Bacillota</taxon>
        <taxon>Bacilli</taxon>
        <taxon>Bacillales</taxon>
        <taxon>Paenibacillaceae</taxon>
        <taxon>Paenibacillus</taxon>
    </lineage>
</organism>
<dbReference type="Proteomes" id="UP000304148">
    <property type="component" value="Chromosome"/>
</dbReference>
<dbReference type="InterPro" id="IPR050490">
    <property type="entry name" value="Bact_solute-bd_prot1"/>
</dbReference>
<gene>
    <name evidence="7" type="ORF">PBLR_11990</name>
</gene>
<name>A0A383R9E0_PAEAL</name>
<keyword evidence="4" id="KW-0564">Palmitate</keyword>
<dbReference type="Gene3D" id="3.40.190.10">
    <property type="entry name" value="Periplasmic binding protein-like II"/>
    <property type="match status" value="1"/>
</dbReference>
<feature type="chain" id="PRO_5039433062" description="Multiple sugar transport system substrate-binding protein" evidence="6">
    <location>
        <begin position="22"/>
        <end position="455"/>
    </location>
</feature>
<evidence type="ECO:0000256" key="6">
    <source>
        <dbReference type="SAM" id="SignalP"/>
    </source>
</evidence>
<proteinExistence type="predicted"/>
<evidence type="ECO:0000256" key="3">
    <source>
        <dbReference type="ARBA" id="ARBA00023136"/>
    </source>
</evidence>
<keyword evidence="5" id="KW-0449">Lipoprotein</keyword>
<dbReference type="PANTHER" id="PTHR43649">
    <property type="entry name" value="ARABINOSE-BINDING PROTEIN-RELATED"/>
    <property type="match status" value="1"/>
</dbReference>
<dbReference type="AlphaFoldDB" id="A0A383R9E0"/>
<evidence type="ECO:0000313" key="7">
    <source>
        <dbReference type="EMBL" id="SYX83568.1"/>
    </source>
</evidence>
<dbReference type="InterPro" id="IPR006059">
    <property type="entry name" value="SBP"/>
</dbReference>
<accession>A0A383R9E0</accession>
<evidence type="ECO:0000256" key="2">
    <source>
        <dbReference type="ARBA" id="ARBA00022729"/>
    </source>
</evidence>
<sequence length="455" mass="52092">MGKWRVTIMLLIIIALISGCAGKTQEHDETVQTSKIKVLYQDEDAYYTDIGKIKMMNYPLDQIEFIVQTNEFSKFKDGKSLDEFYEGQKKFLDKHKPDVIVVDENLFSDTAREGKLYDMEADLQDESFHLNEYMPGLVDRLKSRGDGKLYGIAPYFYRQVLFYNKDLFEKHHVDPPRSNMTWDEVLKLAGQISDPGSGKRDFHGIYHTYSAAPAMMYQIGSSSGLSLFDEKGEKLLIDTDGWKHVMKIMTEAVRSRALLVHPKERNMTHDGIFVDGDSAMLIGDPSFIHKDVLQPNDQRKLREKWGVLSPPGNPELAEANMKLPYVYAVAGDSNNKQAAMEYVKFINGKKTMETYSQDFMYDYAPTRMDNLKDLDASVTEPFYQLKPQKTDGIWDNPNVPRDFFLAFDPILSEELQAVIDGKKTVDRAVVELKEKGQAVLYQLRDKARTSNLTSK</sequence>
<dbReference type="EMBL" id="LS992241">
    <property type="protein sequence ID" value="SYX83568.1"/>
    <property type="molecule type" value="Genomic_DNA"/>
</dbReference>
<evidence type="ECO:0000313" key="8">
    <source>
        <dbReference type="Proteomes" id="UP000304148"/>
    </source>
</evidence>
<evidence type="ECO:0000256" key="5">
    <source>
        <dbReference type="ARBA" id="ARBA00023288"/>
    </source>
</evidence>
<reference evidence="8" key="1">
    <citation type="submission" date="2018-08" db="EMBL/GenBank/DDBJ databases">
        <authorList>
            <person name="Chevrot R."/>
        </authorList>
    </citation>
    <scope>NUCLEOTIDE SEQUENCE [LARGE SCALE GENOMIC DNA]</scope>
</reference>
<feature type="signal peptide" evidence="6">
    <location>
        <begin position="1"/>
        <end position="21"/>
    </location>
</feature>
<dbReference type="RefSeq" id="WP_138185638.1">
    <property type="nucleotide sequence ID" value="NZ_LS992241.1"/>
</dbReference>
<keyword evidence="2 6" id="KW-0732">Signal</keyword>
<dbReference type="PANTHER" id="PTHR43649:SF33">
    <property type="entry name" value="POLYGALACTURONAN_RHAMNOGALACTURONAN-BINDING PROTEIN YTCQ"/>
    <property type="match status" value="1"/>
</dbReference>